<evidence type="ECO:0000259" key="3">
    <source>
        <dbReference type="Pfam" id="PF00849"/>
    </source>
</evidence>
<feature type="domain" description="Pseudouridine synthase RsuA/RluA-like" evidence="3">
    <location>
        <begin position="12"/>
        <end position="167"/>
    </location>
</feature>
<dbReference type="Proteomes" id="UP000198393">
    <property type="component" value="Unassembled WGS sequence"/>
</dbReference>
<dbReference type="GO" id="GO:0009982">
    <property type="term" value="F:pseudouridine synthase activity"/>
    <property type="evidence" value="ECO:0007669"/>
    <property type="project" value="InterPro"/>
</dbReference>
<evidence type="ECO:0000313" key="4">
    <source>
        <dbReference type="EMBL" id="SNS98085.1"/>
    </source>
</evidence>
<dbReference type="InterPro" id="IPR006145">
    <property type="entry name" value="PsdUridine_synth_RsuA/RluA"/>
</dbReference>
<protein>
    <submittedName>
        <fullName evidence="4">23S rRNA pseudouridine1911/1915/1917 synthase</fullName>
    </submittedName>
</protein>
<name>A0A239IX33_EKHLU</name>
<dbReference type="InterPro" id="IPR020103">
    <property type="entry name" value="PsdUridine_synth_cat_dom_sf"/>
</dbReference>
<evidence type="ECO:0000256" key="1">
    <source>
        <dbReference type="ARBA" id="ARBA00010876"/>
    </source>
</evidence>
<dbReference type="InterPro" id="IPR050188">
    <property type="entry name" value="RluA_PseudoU_synthase"/>
</dbReference>
<dbReference type="Gene3D" id="3.30.2350.10">
    <property type="entry name" value="Pseudouridine synthase"/>
    <property type="match status" value="1"/>
</dbReference>
<dbReference type="GO" id="GO:0006396">
    <property type="term" value="P:RNA processing"/>
    <property type="evidence" value="ECO:0007669"/>
    <property type="project" value="UniProtKB-ARBA"/>
</dbReference>
<gene>
    <name evidence="4" type="ORF">SAMN05421640_1873</name>
</gene>
<sequence length="227" mass="26218">MNKPIVKYEDNHLLIVEKPVGWLVQGDETGDGTLTGWATEYIRKKYNKPGNVFCQPCHRLDRPVGGLVVFARTSKGLERMNKLFRERTITKTYLAIVDGVPKNPEHTLRHWLDKDFEKNKAHAHGKPKGNAKEAILSYRMLATHSKISLLEITPETGRPHQIRIQMRENKTSIRGDVKYGFSKANQDKSIDLYAYKLEFEHPIKKEPIKVISKPKWPDFQAFINELD</sequence>
<evidence type="ECO:0000256" key="2">
    <source>
        <dbReference type="ARBA" id="ARBA00023235"/>
    </source>
</evidence>
<dbReference type="PANTHER" id="PTHR21600">
    <property type="entry name" value="MITOCHONDRIAL RNA PSEUDOURIDINE SYNTHASE"/>
    <property type="match status" value="1"/>
</dbReference>
<dbReference type="GO" id="GO:0003723">
    <property type="term" value="F:RNA binding"/>
    <property type="evidence" value="ECO:0007669"/>
    <property type="project" value="InterPro"/>
</dbReference>
<dbReference type="SUPFAM" id="SSF55120">
    <property type="entry name" value="Pseudouridine synthase"/>
    <property type="match status" value="1"/>
</dbReference>
<accession>A0A239IX33</accession>
<comment type="similarity">
    <text evidence="1">Belongs to the pseudouridine synthase RluA family.</text>
</comment>
<dbReference type="AlphaFoldDB" id="A0A239IX33"/>
<organism evidence="4 5">
    <name type="scientific">Ekhidna lutea</name>
    <dbReference type="NCBI Taxonomy" id="447679"/>
    <lineage>
        <taxon>Bacteria</taxon>
        <taxon>Pseudomonadati</taxon>
        <taxon>Bacteroidota</taxon>
        <taxon>Cytophagia</taxon>
        <taxon>Cytophagales</taxon>
        <taxon>Reichenbachiellaceae</taxon>
        <taxon>Ekhidna</taxon>
    </lineage>
</organism>
<dbReference type="OrthoDB" id="9807829at2"/>
<proteinExistence type="inferred from homology"/>
<dbReference type="GO" id="GO:0140098">
    <property type="term" value="F:catalytic activity, acting on RNA"/>
    <property type="evidence" value="ECO:0007669"/>
    <property type="project" value="UniProtKB-ARBA"/>
</dbReference>
<reference evidence="4 5" key="1">
    <citation type="submission" date="2017-06" db="EMBL/GenBank/DDBJ databases">
        <authorList>
            <person name="Kim H.J."/>
            <person name="Triplett B.A."/>
        </authorList>
    </citation>
    <scope>NUCLEOTIDE SEQUENCE [LARGE SCALE GENOMIC DNA]</scope>
    <source>
        <strain evidence="4 5">DSM 19307</strain>
    </source>
</reference>
<dbReference type="CDD" id="cd02869">
    <property type="entry name" value="PseudoU_synth_RluA_like"/>
    <property type="match status" value="1"/>
</dbReference>
<dbReference type="RefSeq" id="WP_089356605.1">
    <property type="nucleotide sequence ID" value="NZ_FZPD01000003.1"/>
</dbReference>
<keyword evidence="5" id="KW-1185">Reference proteome</keyword>
<dbReference type="EMBL" id="FZPD01000003">
    <property type="protein sequence ID" value="SNS98085.1"/>
    <property type="molecule type" value="Genomic_DNA"/>
</dbReference>
<evidence type="ECO:0000313" key="5">
    <source>
        <dbReference type="Proteomes" id="UP000198393"/>
    </source>
</evidence>
<keyword evidence="2" id="KW-0413">Isomerase</keyword>
<dbReference type="GO" id="GO:0001522">
    <property type="term" value="P:pseudouridine synthesis"/>
    <property type="evidence" value="ECO:0007669"/>
    <property type="project" value="InterPro"/>
</dbReference>
<dbReference type="PANTHER" id="PTHR21600:SF83">
    <property type="entry name" value="PSEUDOURIDYLATE SYNTHASE RPUSD4, MITOCHONDRIAL"/>
    <property type="match status" value="1"/>
</dbReference>
<dbReference type="Pfam" id="PF00849">
    <property type="entry name" value="PseudoU_synth_2"/>
    <property type="match status" value="1"/>
</dbReference>